<dbReference type="NCBIfam" id="TIGR00259">
    <property type="entry name" value="thylakoid_BtpA"/>
    <property type="match status" value="1"/>
</dbReference>
<accession>A0A1V5SQY6</accession>
<dbReference type="PANTHER" id="PTHR21381">
    <property type="entry name" value="ZGC:162297"/>
    <property type="match status" value="1"/>
</dbReference>
<dbReference type="EMBL" id="MWBQ01000104">
    <property type="protein sequence ID" value="OQA56898.1"/>
    <property type="molecule type" value="Genomic_DNA"/>
</dbReference>
<evidence type="ECO:0000313" key="2">
    <source>
        <dbReference type="EMBL" id="OQA56898.1"/>
    </source>
</evidence>
<reference evidence="2" key="1">
    <citation type="submission" date="2017-02" db="EMBL/GenBank/DDBJ databases">
        <title>Delving into the versatile metabolic prowess of the omnipresent phylum Bacteroidetes.</title>
        <authorList>
            <person name="Nobu M.K."/>
            <person name="Mei R."/>
            <person name="Narihiro T."/>
            <person name="Kuroda K."/>
            <person name="Liu W.-T."/>
        </authorList>
    </citation>
    <scope>NUCLEOTIDE SEQUENCE</scope>
    <source>
        <strain evidence="2">ADurb.Bin276</strain>
    </source>
</reference>
<sequence>MPKSNWLKEVFHCQKPIIAMCHFGAMPGDPGFDHKGGMKKVVEWAIKDLTALQNGGIDAVMFSNEFSLPYMTKVDTVTVASMARIIGELITHIKVPFGVNVLWDPVASLDLAAATGAQFVREIFSGVYASDFGLWNTNFGETVRHQYAIGAQNVKLLFNIVPEAAQYLANRDIVSIAKSTVFNDRPDALCVSGLTAGAETDVQILKKVKEALPDTVIFANTGVRLDNLEKQLEFADGAVVGTTFKQDGKFENHVDEERVKTFMNRVKKFRGE</sequence>
<organism evidence="2">
    <name type="scientific">Candidatus Atribacter allofermentans</name>
    <dbReference type="NCBI Taxonomy" id="1852833"/>
    <lineage>
        <taxon>Bacteria</taxon>
        <taxon>Pseudomonadati</taxon>
        <taxon>Atribacterota</taxon>
        <taxon>Atribacteria</taxon>
        <taxon>Atribacterales</taxon>
        <taxon>Atribacteraceae</taxon>
        <taxon>Atribacter</taxon>
    </lineage>
</organism>
<evidence type="ECO:0000256" key="1">
    <source>
        <dbReference type="ARBA" id="ARBA00006007"/>
    </source>
</evidence>
<comment type="similarity">
    <text evidence="1">Belongs to the BtpA family.</text>
</comment>
<dbReference type="InterPro" id="IPR005137">
    <property type="entry name" value="BtpA"/>
</dbReference>
<dbReference type="SUPFAM" id="SSF51366">
    <property type="entry name" value="Ribulose-phoshate binding barrel"/>
    <property type="match status" value="1"/>
</dbReference>
<name>A0A1V5SQY6_9BACT</name>
<dbReference type="PIRSF" id="PIRSF005956">
    <property type="entry name" value="BtpA"/>
    <property type="match status" value="1"/>
</dbReference>
<protein>
    <submittedName>
        <fullName evidence="2">Putative sgc region protein SgcQ</fullName>
    </submittedName>
</protein>
<dbReference type="InterPro" id="IPR011060">
    <property type="entry name" value="RibuloseP-bd_barrel"/>
</dbReference>
<dbReference type="PANTHER" id="PTHR21381:SF3">
    <property type="entry name" value="SGC REGION PROTEIN SGCQ-RELATED"/>
    <property type="match status" value="1"/>
</dbReference>
<dbReference type="Pfam" id="PF03437">
    <property type="entry name" value="BtpA"/>
    <property type="match status" value="1"/>
</dbReference>
<comment type="caution">
    <text evidence="2">The sequence shown here is derived from an EMBL/GenBank/DDBJ whole genome shotgun (WGS) entry which is preliminary data.</text>
</comment>
<proteinExistence type="inferred from homology"/>
<gene>
    <name evidence="2" type="primary">sgcQ</name>
    <name evidence="2" type="ORF">BWY41_01421</name>
</gene>
<dbReference type="AlphaFoldDB" id="A0A1V5SQY6"/>
<dbReference type="Proteomes" id="UP000485569">
    <property type="component" value="Unassembled WGS sequence"/>
</dbReference>